<dbReference type="PANTHER" id="PTHR28004:SF2">
    <property type="entry name" value="D-SERINE DEHYDRATASE"/>
    <property type="match status" value="1"/>
</dbReference>
<keyword evidence="5" id="KW-1185">Reference proteome</keyword>
<sequence length="360" mass="37912">MALHEIQTPALLVDLDALDRNIDRMRQAIEESGVRLRAHAKTHKSADIARIQIERGGACGICCQKVSEAEAMVRAGISDVLVANEVRDPAKLARLARLARHARIIVCADDPAAVPDLSAAAVEAGTTLEVLVEIDCGAGRCGIAPGIPARDLAVAISEAPGLHFAGIQAYHGRAQHMPTADARRAAIASAEALTRDTVALVAAAGLSCDIVGGAGTGTYPLEAASGIWNELQCGSYVFMDADYRRVLGPTANAGFEHALFVLTSVISRAPGRAVGDAGLKSFSVDSGLPVVDQLDGVTCTGLSDEHCQLDDPQGQLAINQRLQLIPGHCDPTCNLYDWYVGIRGGRVETLWPVTARGKLY</sequence>
<gene>
    <name evidence="4" type="ORF">V1479_07800</name>
</gene>
<feature type="domain" description="D-serine dehydratase-like" evidence="3">
    <location>
        <begin position="258"/>
        <end position="343"/>
    </location>
</feature>
<dbReference type="CDD" id="cd06819">
    <property type="entry name" value="PLPDE_III_LS_D-TA"/>
    <property type="match status" value="1"/>
</dbReference>
<evidence type="ECO:0000313" key="5">
    <source>
        <dbReference type="Proteomes" id="UP001559025"/>
    </source>
</evidence>
<dbReference type="InterPro" id="IPR026956">
    <property type="entry name" value="D-ser_dehydrat-like_dom"/>
</dbReference>
<dbReference type="PANTHER" id="PTHR28004">
    <property type="entry name" value="ZGC:162816-RELATED"/>
    <property type="match status" value="1"/>
</dbReference>
<dbReference type="SUPFAM" id="SSF51419">
    <property type="entry name" value="PLP-binding barrel"/>
    <property type="match status" value="1"/>
</dbReference>
<dbReference type="Pfam" id="PF01168">
    <property type="entry name" value="Ala_racemase_N"/>
    <property type="match status" value="1"/>
</dbReference>
<dbReference type="Gene3D" id="2.40.37.20">
    <property type="entry name" value="D-serine dehydratase-like domain"/>
    <property type="match status" value="1"/>
</dbReference>
<proteinExistence type="inferred from homology"/>
<name>A0ABV3WRB6_9HYPH</name>
<reference evidence="4 5" key="1">
    <citation type="submission" date="2024-01" db="EMBL/GenBank/DDBJ databases">
        <title>New evidence supports the origin of RcGTA from prophage.</title>
        <authorList>
            <person name="Xu Y."/>
            <person name="Liu B."/>
            <person name="Chen F."/>
        </authorList>
    </citation>
    <scope>NUCLEOTIDE SEQUENCE [LARGE SCALE GENOMIC DNA]</scope>
    <source>
        <strain evidence="4 5">CBW1107-2</strain>
    </source>
</reference>
<dbReference type="EMBL" id="JAZHFV010000002">
    <property type="protein sequence ID" value="MEX4007203.1"/>
    <property type="molecule type" value="Genomic_DNA"/>
</dbReference>
<dbReference type="RefSeq" id="WP_368802841.1">
    <property type="nucleotide sequence ID" value="NZ_JAZHFV010000002.1"/>
</dbReference>
<dbReference type="InterPro" id="IPR029066">
    <property type="entry name" value="PLP-binding_barrel"/>
</dbReference>
<organism evidence="4 5">
    <name type="scientific">Neoaquamicrobium sediminum</name>
    <dbReference type="NCBI Taxonomy" id="1849104"/>
    <lineage>
        <taxon>Bacteria</taxon>
        <taxon>Pseudomonadati</taxon>
        <taxon>Pseudomonadota</taxon>
        <taxon>Alphaproteobacteria</taxon>
        <taxon>Hyphomicrobiales</taxon>
        <taxon>Phyllobacteriaceae</taxon>
        <taxon>Neoaquamicrobium</taxon>
    </lineage>
</organism>
<keyword evidence="2" id="KW-0456">Lyase</keyword>
<dbReference type="InterPro" id="IPR001608">
    <property type="entry name" value="Ala_racemase_N"/>
</dbReference>
<dbReference type="SMART" id="SM01119">
    <property type="entry name" value="D-ser_dehydrat"/>
    <property type="match status" value="1"/>
</dbReference>
<accession>A0ABV3WRB6</accession>
<comment type="similarity">
    <text evidence="1">Belongs to the DSD1 family.</text>
</comment>
<dbReference type="Proteomes" id="UP001559025">
    <property type="component" value="Unassembled WGS sequence"/>
</dbReference>
<protein>
    <submittedName>
        <fullName evidence="4">DSD1 family PLP-dependent enzyme</fullName>
    </submittedName>
</protein>
<dbReference type="Gene3D" id="3.20.20.10">
    <property type="entry name" value="Alanine racemase"/>
    <property type="match status" value="1"/>
</dbReference>
<dbReference type="InterPro" id="IPR051466">
    <property type="entry name" value="D-amino_acid_metab_enzyme"/>
</dbReference>
<dbReference type="Pfam" id="PF14031">
    <property type="entry name" value="D-ser_dehydrat"/>
    <property type="match status" value="1"/>
</dbReference>
<evidence type="ECO:0000256" key="2">
    <source>
        <dbReference type="ARBA" id="ARBA00023239"/>
    </source>
</evidence>
<evidence type="ECO:0000259" key="3">
    <source>
        <dbReference type="SMART" id="SM01119"/>
    </source>
</evidence>
<comment type="caution">
    <text evidence="4">The sequence shown here is derived from an EMBL/GenBank/DDBJ whole genome shotgun (WGS) entry which is preliminary data.</text>
</comment>
<evidence type="ECO:0000313" key="4">
    <source>
        <dbReference type="EMBL" id="MEX4007203.1"/>
    </source>
</evidence>
<dbReference type="InterPro" id="IPR042208">
    <property type="entry name" value="D-ser_dehydrat-like_sf"/>
</dbReference>
<evidence type="ECO:0000256" key="1">
    <source>
        <dbReference type="ARBA" id="ARBA00005323"/>
    </source>
</evidence>